<evidence type="ECO:0000313" key="3">
    <source>
        <dbReference type="EMBL" id="TFK83371.1"/>
    </source>
</evidence>
<keyword evidence="1" id="KW-0479">Metal-binding</keyword>
<dbReference type="STRING" id="1314778.A0A5C3P1K8"/>
<keyword evidence="1" id="KW-0863">Zinc-finger</keyword>
<name>A0A5C3P1K8_9APHY</name>
<keyword evidence="4" id="KW-1185">Reference proteome</keyword>
<dbReference type="InParanoid" id="A0A5C3P1K8"/>
<keyword evidence="1" id="KW-0862">Zinc</keyword>
<dbReference type="GO" id="GO:0008270">
    <property type="term" value="F:zinc ion binding"/>
    <property type="evidence" value="ECO:0007669"/>
    <property type="project" value="UniProtKB-KW"/>
</dbReference>
<dbReference type="PROSITE" id="PS00028">
    <property type="entry name" value="ZINC_FINGER_C2H2_1"/>
    <property type="match status" value="3"/>
</dbReference>
<proteinExistence type="predicted"/>
<dbReference type="PROSITE" id="PS50157">
    <property type="entry name" value="ZINC_FINGER_C2H2_2"/>
    <property type="match status" value="1"/>
</dbReference>
<dbReference type="Gene3D" id="3.30.160.60">
    <property type="entry name" value="Classic Zinc Finger"/>
    <property type="match status" value="1"/>
</dbReference>
<accession>A0A5C3P1K8</accession>
<protein>
    <recommendedName>
        <fullName evidence="2">C2H2-type domain-containing protein</fullName>
    </recommendedName>
</protein>
<organism evidence="3 4">
    <name type="scientific">Polyporus arcularius HHB13444</name>
    <dbReference type="NCBI Taxonomy" id="1314778"/>
    <lineage>
        <taxon>Eukaryota</taxon>
        <taxon>Fungi</taxon>
        <taxon>Dikarya</taxon>
        <taxon>Basidiomycota</taxon>
        <taxon>Agaricomycotina</taxon>
        <taxon>Agaricomycetes</taxon>
        <taxon>Polyporales</taxon>
        <taxon>Polyporaceae</taxon>
        <taxon>Polyporus</taxon>
    </lineage>
</organism>
<dbReference type="SMART" id="SM00355">
    <property type="entry name" value="ZnF_C2H2"/>
    <property type="match status" value="4"/>
</dbReference>
<dbReference type="Proteomes" id="UP000308197">
    <property type="component" value="Unassembled WGS sequence"/>
</dbReference>
<feature type="domain" description="C2H2-type" evidence="2">
    <location>
        <begin position="109"/>
        <end position="132"/>
    </location>
</feature>
<dbReference type="EMBL" id="ML211398">
    <property type="protein sequence ID" value="TFK83371.1"/>
    <property type="molecule type" value="Genomic_DNA"/>
</dbReference>
<gene>
    <name evidence="3" type="ORF">K466DRAFT_589783</name>
</gene>
<evidence type="ECO:0000256" key="1">
    <source>
        <dbReference type="PROSITE-ProRule" id="PRU00042"/>
    </source>
</evidence>
<dbReference type="AlphaFoldDB" id="A0A5C3P1K8"/>
<dbReference type="InterPro" id="IPR013087">
    <property type="entry name" value="Znf_C2H2_type"/>
</dbReference>
<evidence type="ECO:0000313" key="4">
    <source>
        <dbReference type="Proteomes" id="UP000308197"/>
    </source>
</evidence>
<sequence length="132" mass="15460">MLVVVHPCGLCLETFYEPKQLRAHKPVCSQRNFCVTCKKDYPTSLELQTHLSQAHGSYQSCKFCDRHYAAQEKLDEHYTYQHSFCRDCKLPFSTRGELWKHRMECPDHYDCPLCGLCFPTKGGISKHFDEKH</sequence>
<reference evidence="3 4" key="1">
    <citation type="journal article" date="2019" name="Nat. Ecol. Evol.">
        <title>Megaphylogeny resolves global patterns of mushroom evolution.</title>
        <authorList>
            <person name="Varga T."/>
            <person name="Krizsan K."/>
            <person name="Foldi C."/>
            <person name="Dima B."/>
            <person name="Sanchez-Garcia M."/>
            <person name="Sanchez-Ramirez S."/>
            <person name="Szollosi G.J."/>
            <person name="Szarkandi J.G."/>
            <person name="Papp V."/>
            <person name="Albert L."/>
            <person name="Andreopoulos W."/>
            <person name="Angelini C."/>
            <person name="Antonin V."/>
            <person name="Barry K.W."/>
            <person name="Bougher N.L."/>
            <person name="Buchanan P."/>
            <person name="Buyck B."/>
            <person name="Bense V."/>
            <person name="Catcheside P."/>
            <person name="Chovatia M."/>
            <person name="Cooper J."/>
            <person name="Damon W."/>
            <person name="Desjardin D."/>
            <person name="Finy P."/>
            <person name="Geml J."/>
            <person name="Haridas S."/>
            <person name="Hughes K."/>
            <person name="Justo A."/>
            <person name="Karasinski D."/>
            <person name="Kautmanova I."/>
            <person name="Kiss B."/>
            <person name="Kocsube S."/>
            <person name="Kotiranta H."/>
            <person name="LaButti K.M."/>
            <person name="Lechner B.E."/>
            <person name="Liimatainen K."/>
            <person name="Lipzen A."/>
            <person name="Lukacs Z."/>
            <person name="Mihaltcheva S."/>
            <person name="Morgado L.N."/>
            <person name="Niskanen T."/>
            <person name="Noordeloos M.E."/>
            <person name="Ohm R.A."/>
            <person name="Ortiz-Santana B."/>
            <person name="Ovrebo C."/>
            <person name="Racz N."/>
            <person name="Riley R."/>
            <person name="Savchenko A."/>
            <person name="Shiryaev A."/>
            <person name="Soop K."/>
            <person name="Spirin V."/>
            <person name="Szebenyi C."/>
            <person name="Tomsovsky M."/>
            <person name="Tulloss R.E."/>
            <person name="Uehling J."/>
            <person name="Grigoriev I.V."/>
            <person name="Vagvolgyi C."/>
            <person name="Papp T."/>
            <person name="Martin F.M."/>
            <person name="Miettinen O."/>
            <person name="Hibbett D.S."/>
            <person name="Nagy L.G."/>
        </authorList>
    </citation>
    <scope>NUCLEOTIDE SEQUENCE [LARGE SCALE GENOMIC DNA]</scope>
    <source>
        <strain evidence="3 4">HHB13444</strain>
    </source>
</reference>
<evidence type="ECO:0000259" key="2">
    <source>
        <dbReference type="PROSITE" id="PS50157"/>
    </source>
</evidence>